<keyword evidence="2" id="KW-1185">Reference proteome</keyword>
<reference evidence="1 2" key="1">
    <citation type="submission" date="2017-10" db="EMBL/GenBank/DDBJ databases">
        <title>Comparative genomics in systemic dimorphic fungi from Ajellomycetaceae.</title>
        <authorList>
            <person name="Munoz J.F."/>
            <person name="Mcewen J.G."/>
            <person name="Clay O.K."/>
            <person name="Cuomo C.A."/>
        </authorList>
    </citation>
    <scope>NUCLEOTIDE SEQUENCE [LARGE SCALE GENOMIC DNA]</scope>
    <source>
        <strain evidence="1 2">UAMH5409</strain>
    </source>
</reference>
<sequence length="221" mass="25777">MSMEQISLEVKLVDSLATPICMLDTIIESSWNGPPLYVDFNRLYLVDIHELGETAFAARTDSRGEASLKNDPRIRQYTKDLQLMKLATRTGSKKYVAGLAECIEKDSPVSPERKMKWKQQMERAVGLFYLCKNGRFETLKERPLKDDAMRWCVQKVILLPKLYVIYNSRLDIEGRRKVQIKTKDRILLLQYKYYYGQESNNDLILWDENTHVDINLAQSQC</sequence>
<name>A0A2B7Y4H8_9EURO</name>
<proteinExistence type="predicted"/>
<dbReference type="STRING" id="1447875.A0A2B7Y4H8"/>
<dbReference type="AlphaFoldDB" id="A0A2B7Y4H8"/>
<dbReference type="PANTHER" id="PTHR43040">
    <property type="entry name" value="RIBONUCLEASE D"/>
    <property type="match status" value="1"/>
</dbReference>
<dbReference type="PANTHER" id="PTHR43040:SF1">
    <property type="entry name" value="RIBONUCLEASE D"/>
    <property type="match status" value="1"/>
</dbReference>
<evidence type="ECO:0000313" key="1">
    <source>
        <dbReference type="EMBL" id="PGH16130.1"/>
    </source>
</evidence>
<evidence type="ECO:0000313" key="2">
    <source>
        <dbReference type="Proteomes" id="UP000223968"/>
    </source>
</evidence>
<protein>
    <submittedName>
        <fullName evidence="1">Uncharacterized protein</fullName>
    </submittedName>
</protein>
<gene>
    <name evidence="1" type="ORF">AJ79_01897</name>
</gene>
<dbReference type="OrthoDB" id="26838at2759"/>
<dbReference type="Proteomes" id="UP000223968">
    <property type="component" value="Unassembled WGS sequence"/>
</dbReference>
<comment type="caution">
    <text evidence="1">The sequence shown here is derived from an EMBL/GenBank/DDBJ whole genome shotgun (WGS) entry which is preliminary data.</text>
</comment>
<dbReference type="EMBL" id="PDNB01000019">
    <property type="protein sequence ID" value="PGH16130.1"/>
    <property type="molecule type" value="Genomic_DNA"/>
</dbReference>
<organism evidence="1 2">
    <name type="scientific">Helicocarpus griseus UAMH5409</name>
    <dbReference type="NCBI Taxonomy" id="1447875"/>
    <lineage>
        <taxon>Eukaryota</taxon>
        <taxon>Fungi</taxon>
        <taxon>Dikarya</taxon>
        <taxon>Ascomycota</taxon>
        <taxon>Pezizomycotina</taxon>
        <taxon>Eurotiomycetes</taxon>
        <taxon>Eurotiomycetidae</taxon>
        <taxon>Onygenales</taxon>
        <taxon>Ajellomycetaceae</taxon>
        <taxon>Helicocarpus</taxon>
    </lineage>
</organism>
<accession>A0A2B7Y4H8</accession>